<comment type="similarity">
    <text evidence="8">Belongs to the helicase family. PriA subfamily.</text>
</comment>
<dbReference type="InterPro" id="IPR041222">
    <property type="entry name" value="PriA_3primeBD"/>
</dbReference>
<evidence type="ECO:0000256" key="5">
    <source>
        <dbReference type="ARBA" id="ARBA00022833"/>
    </source>
</evidence>
<dbReference type="Gene3D" id="3.40.50.300">
    <property type="entry name" value="P-loop containing nucleotide triphosphate hydrolases"/>
    <property type="match status" value="1"/>
</dbReference>
<dbReference type="AlphaFoldDB" id="A0A6L9SG10"/>
<keyword evidence="4 8" id="KW-0547">Nucleotide-binding</keyword>
<feature type="binding site" evidence="8">
    <location>
        <position position="402"/>
    </location>
    <ligand>
        <name>Zn(2+)</name>
        <dbReference type="ChEBI" id="CHEBI:29105"/>
        <label>1</label>
    </ligand>
</feature>
<feature type="binding site" evidence="8">
    <location>
        <position position="426"/>
    </location>
    <ligand>
        <name>Zn(2+)</name>
        <dbReference type="ChEBI" id="CHEBI:29105"/>
        <label>2</label>
    </ligand>
</feature>
<dbReference type="GO" id="GO:0006310">
    <property type="term" value="P:DNA recombination"/>
    <property type="evidence" value="ECO:0007669"/>
    <property type="project" value="InterPro"/>
</dbReference>
<dbReference type="HAMAP" id="MF_00983">
    <property type="entry name" value="PriA"/>
    <property type="match status" value="1"/>
</dbReference>
<dbReference type="Pfam" id="PF17764">
    <property type="entry name" value="PriA_3primeBD"/>
    <property type="match status" value="1"/>
</dbReference>
<keyword evidence="6 8" id="KW-0067">ATP-binding</keyword>
<feature type="binding site" evidence="8">
    <location>
        <position position="399"/>
    </location>
    <ligand>
        <name>Zn(2+)</name>
        <dbReference type="ChEBI" id="CHEBI:29105"/>
        <label>1</label>
    </ligand>
</feature>
<accession>A0A6L9SG10</accession>
<dbReference type="PANTHER" id="PTHR30580:SF0">
    <property type="entry name" value="PRIMOSOMAL PROTEIN N"/>
    <property type="match status" value="1"/>
</dbReference>
<feature type="binding site" evidence="8">
    <location>
        <position position="408"/>
    </location>
    <ligand>
        <name>Zn(2+)</name>
        <dbReference type="ChEBI" id="CHEBI:29105"/>
        <label>2</label>
    </ligand>
</feature>
<keyword evidence="3 8" id="KW-0479">Metal-binding</keyword>
<feature type="binding site" evidence="8">
    <location>
        <position position="411"/>
    </location>
    <ligand>
        <name>Zn(2+)</name>
        <dbReference type="ChEBI" id="CHEBI:29105"/>
        <label>2</label>
    </ligand>
</feature>
<comment type="cofactor">
    <cofactor evidence="8">
        <name>Zn(2+)</name>
        <dbReference type="ChEBI" id="CHEBI:29105"/>
    </cofactor>
    <text evidence="8">Binds 2 zinc ions per subunit.</text>
</comment>
<dbReference type="GO" id="GO:1990077">
    <property type="term" value="C:primosome complex"/>
    <property type="evidence" value="ECO:0007669"/>
    <property type="project" value="UniProtKB-UniRule"/>
</dbReference>
<comment type="subunit">
    <text evidence="8">Component of the replication restart primosome.</text>
</comment>
<dbReference type="Proteomes" id="UP000475214">
    <property type="component" value="Unassembled WGS sequence"/>
</dbReference>
<feature type="compositionally biased region" description="Basic and acidic residues" evidence="9">
    <location>
        <begin position="349"/>
        <end position="360"/>
    </location>
</feature>
<keyword evidence="12" id="KW-1185">Reference proteome</keyword>
<evidence type="ECO:0000256" key="4">
    <source>
        <dbReference type="ARBA" id="ARBA00022741"/>
    </source>
</evidence>
<evidence type="ECO:0000256" key="8">
    <source>
        <dbReference type="HAMAP-Rule" id="MF_00983"/>
    </source>
</evidence>
<evidence type="ECO:0000313" key="11">
    <source>
        <dbReference type="EMBL" id="NEE04063.1"/>
    </source>
</evidence>
<feature type="binding site" evidence="8">
    <location>
        <position position="438"/>
    </location>
    <ligand>
        <name>Zn(2+)</name>
        <dbReference type="ChEBI" id="CHEBI:29105"/>
        <label>1</label>
    </ligand>
</feature>
<dbReference type="GO" id="GO:0003677">
    <property type="term" value="F:DNA binding"/>
    <property type="evidence" value="ECO:0007669"/>
    <property type="project" value="UniProtKB-UniRule"/>
</dbReference>
<dbReference type="InterPro" id="IPR005259">
    <property type="entry name" value="PriA"/>
</dbReference>
<feature type="compositionally biased region" description="Low complexity" evidence="9">
    <location>
        <begin position="140"/>
        <end position="153"/>
    </location>
</feature>
<dbReference type="GO" id="GO:0008270">
    <property type="term" value="F:zinc ion binding"/>
    <property type="evidence" value="ECO:0007669"/>
    <property type="project" value="UniProtKB-UniRule"/>
</dbReference>
<gene>
    <name evidence="8" type="primary">priA</name>
    <name evidence="11" type="ORF">G1H10_28230</name>
</gene>
<feature type="binding site" evidence="8">
    <location>
        <position position="441"/>
    </location>
    <ligand>
        <name>Zn(2+)</name>
        <dbReference type="ChEBI" id="CHEBI:29105"/>
        <label>1</label>
    </ligand>
</feature>
<sequence length="674" mass="70910">MALAGAPSPKRPRASNAKARPVAAERPIARVVVDLGLPHLDRAFDYLVPAAMAADAVPGARVRVKFAGADHDGFIVERADNSEHAGRLSPLRRVVSAEPVLSPELNRLARSVADRYAGTLADVLRLAIPPRHAATEKEPSPAAAAPPQRPAPGAWAAHLHGAALLDAVARDGSAPRAVWSPMPTADWSDLLARLIAAALSAGRGAVVVVPDGRDTARLDAALQRLIGADHHVVLGAELGPAERYRRWLRVLRGSVRAAIGTRSAAFAPVHDLGLVAIWDDGDDLHAEPRAPYPHMREVLLLRAHQAGAAAVVGGFARSAEAQLLLETGWAQPVEPDRATARQHAPHIHTSGDDYEQARDEAARSARLPSLAWRVTRAGLDRGPVLVQVARAGYLPAMACARCRAPALCASCGAALRLTRPDGAPECEACGTVASAWRCSECGHDRLRAGVVGVRRTAEELGRAFPEVPIVVSRGGGRTAADEDIVRDEVGPEPALVVATHGAEPVPSDGYAAALLLDGTSMLNRPGLRAGEEALRRWMRAAALVRSRSAGGEVVVVAEPSAPAVQALVRWDPGGFAIRELSERSQLHFPPAARVAELRGAQQDVDELLSLAELPEIAEVLGPAPIDDVTVQAIVRVPRAAGTGLAASLRAAAGVRSARRSGESVRVRIDPVDLS</sequence>
<dbReference type="GO" id="GO:0005524">
    <property type="term" value="F:ATP binding"/>
    <property type="evidence" value="ECO:0007669"/>
    <property type="project" value="UniProtKB-UniRule"/>
</dbReference>
<feature type="binding site" evidence="8">
    <location>
        <position position="429"/>
    </location>
    <ligand>
        <name>Zn(2+)</name>
        <dbReference type="ChEBI" id="CHEBI:29105"/>
        <label>2</label>
    </ligand>
</feature>
<dbReference type="EMBL" id="JAAGOA010000028">
    <property type="protein sequence ID" value="NEE04063.1"/>
    <property type="molecule type" value="Genomic_DNA"/>
</dbReference>
<feature type="region of interest" description="Disordered" evidence="9">
    <location>
        <begin position="1"/>
        <end position="21"/>
    </location>
</feature>
<dbReference type="PANTHER" id="PTHR30580">
    <property type="entry name" value="PRIMOSOMAL PROTEIN N"/>
    <property type="match status" value="1"/>
</dbReference>
<name>A0A6L9SG10_9ACTN</name>
<evidence type="ECO:0000313" key="12">
    <source>
        <dbReference type="Proteomes" id="UP000475214"/>
    </source>
</evidence>
<evidence type="ECO:0000256" key="3">
    <source>
        <dbReference type="ARBA" id="ARBA00022723"/>
    </source>
</evidence>
<dbReference type="InterPro" id="IPR027417">
    <property type="entry name" value="P-loop_NTPase"/>
</dbReference>
<evidence type="ECO:0000256" key="2">
    <source>
        <dbReference type="ARBA" id="ARBA00022705"/>
    </source>
</evidence>
<dbReference type="Gene3D" id="3.40.1440.60">
    <property type="entry name" value="PriA, 3(prime) DNA-binding domain"/>
    <property type="match status" value="1"/>
</dbReference>
<organism evidence="11 12">
    <name type="scientific">Phytoactinopolyspora halotolerans</name>
    <dbReference type="NCBI Taxonomy" id="1981512"/>
    <lineage>
        <taxon>Bacteria</taxon>
        <taxon>Bacillati</taxon>
        <taxon>Actinomycetota</taxon>
        <taxon>Actinomycetes</taxon>
        <taxon>Jiangellales</taxon>
        <taxon>Jiangellaceae</taxon>
        <taxon>Phytoactinopolyspora</taxon>
    </lineage>
</organism>
<dbReference type="GO" id="GO:0006270">
    <property type="term" value="P:DNA replication initiation"/>
    <property type="evidence" value="ECO:0007669"/>
    <property type="project" value="TreeGrafter"/>
</dbReference>
<protein>
    <recommendedName>
        <fullName evidence="8">Probable replication restart protein PriA</fullName>
    </recommendedName>
    <alternativeName>
        <fullName evidence="8">Putative ATP-dependent DNA helicase PriA</fullName>
    </alternativeName>
</protein>
<dbReference type="GO" id="GO:0006302">
    <property type="term" value="P:double-strand break repair"/>
    <property type="evidence" value="ECO:0007669"/>
    <property type="project" value="InterPro"/>
</dbReference>
<dbReference type="GO" id="GO:0043138">
    <property type="term" value="F:3'-5' DNA helicase activity"/>
    <property type="evidence" value="ECO:0007669"/>
    <property type="project" value="TreeGrafter"/>
</dbReference>
<dbReference type="GO" id="GO:0006269">
    <property type="term" value="P:DNA replication, synthesis of primer"/>
    <property type="evidence" value="ECO:0007669"/>
    <property type="project" value="UniProtKB-KW"/>
</dbReference>
<evidence type="ECO:0000256" key="7">
    <source>
        <dbReference type="ARBA" id="ARBA00023125"/>
    </source>
</evidence>
<proteinExistence type="inferred from homology"/>
<keyword evidence="2 8" id="KW-0235">DNA replication</keyword>
<comment type="caution">
    <text evidence="8">As this protein does not have any detectable helicase domains, it probably does not have helicase activity.</text>
</comment>
<evidence type="ECO:0000256" key="6">
    <source>
        <dbReference type="ARBA" id="ARBA00022840"/>
    </source>
</evidence>
<keyword evidence="7 8" id="KW-0238">DNA-binding</keyword>
<evidence type="ECO:0000256" key="9">
    <source>
        <dbReference type="SAM" id="MobiDB-lite"/>
    </source>
</evidence>
<feature type="region of interest" description="Disordered" evidence="9">
    <location>
        <begin position="133"/>
        <end position="153"/>
    </location>
</feature>
<evidence type="ECO:0000259" key="10">
    <source>
        <dbReference type="Pfam" id="PF17764"/>
    </source>
</evidence>
<keyword evidence="5 8" id="KW-0862">Zinc</keyword>
<keyword evidence="1 8" id="KW-0639">Primosome</keyword>
<feature type="region of interest" description="Disordered" evidence="9">
    <location>
        <begin position="339"/>
        <end position="360"/>
    </location>
</feature>
<dbReference type="InterPro" id="IPR042115">
    <property type="entry name" value="PriA_3primeBD_sf"/>
</dbReference>
<comment type="caution">
    <text evidence="11">The sequence shown here is derived from an EMBL/GenBank/DDBJ whole genome shotgun (WGS) entry which is preliminary data.</text>
</comment>
<reference evidence="11 12" key="1">
    <citation type="submission" date="2020-02" db="EMBL/GenBank/DDBJ databases">
        <authorList>
            <person name="Li X.-J."/>
            <person name="Han X.-M."/>
        </authorList>
    </citation>
    <scope>NUCLEOTIDE SEQUENCE [LARGE SCALE GENOMIC DNA]</scope>
    <source>
        <strain evidence="11 12">CCTCC AB 2017055</strain>
    </source>
</reference>
<evidence type="ECO:0000256" key="1">
    <source>
        <dbReference type="ARBA" id="ARBA00022515"/>
    </source>
</evidence>
<comment type="function">
    <text evidence="8">Initiates the restart of stalled replication forks, which reloads the replicative helicase on sites other than the origin of replication. Recognizes and binds to abandoned replication forks and remodels them to uncover a helicase loading site. Promotes assembly of the primosome at these replication forks.</text>
</comment>
<feature type="domain" description="Primosomal protein N' 3' DNA-binding" evidence="10">
    <location>
        <begin position="30"/>
        <end position="129"/>
    </location>
</feature>